<dbReference type="Gene3D" id="1.10.287.1080">
    <property type="entry name" value="MazG-like"/>
    <property type="match status" value="1"/>
</dbReference>
<reference evidence="1" key="1">
    <citation type="submission" date="2019-08" db="EMBL/GenBank/DDBJ databases">
        <authorList>
            <person name="Kucharzyk K."/>
            <person name="Murdoch R.W."/>
            <person name="Higgins S."/>
            <person name="Loffler F."/>
        </authorList>
    </citation>
    <scope>NUCLEOTIDE SEQUENCE</scope>
</reference>
<dbReference type="Pfam" id="PF12643">
    <property type="entry name" value="MazG-like"/>
    <property type="match status" value="1"/>
</dbReference>
<dbReference type="PANTHER" id="PTHR46523:SF1">
    <property type="entry name" value="DCTP PYROPHOSPHATASE 1"/>
    <property type="match status" value="1"/>
</dbReference>
<sequence>MKNPMTISEFQSVIRTFCDERDWQQFHNPKDLAIGISTEANELLELFRFKNQTETTQLMSDKAEAVANELSDVFFYVLRFADLYQIDLTEAFLHKMDINARHYPAAKVKGSNKKYNEL</sequence>
<comment type="caution">
    <text evidence="1">The sequence shown here is derived from an EMBL/GenBank/DDBJ whole genome shotgun (WGS) entry which is preliminary data.</text>
</comment>
<dbReference type="SUPFAM" id="SSF101386">
    <property type="entry name" value="all-alpha NTP pyrophosphatases"/>
    <property type="match status" value="1"/>
</dbReference>
<dbReference type="InterPro" id="IPR052555">
    <property type="entry name" value="dCTP_Pyrophosphatase"/>
</dbReference>
<name>A0A645BBI3_9ZZZZ</name>
<dbReference type="GO" id="GO:0009143">
    <property type="term" value="P:nucleoside triphosphate catabolic process"/>
    <property type="evidence" value="ECO:0007669"/>
    <property type="project" value="InterPro"/>
</dbReference>
<organism evidence="1">
    <name type="scientific">bioreactor metagenome</name>
    <dbReference type="NCBI Taxonomy" id="1076179"/>
    <lineage>
        <taxon>unclassified sequences</taxon>
        <taxon>metagenomes</taxon>
        <taxon>ecological metagenomes</taxon>
    </lineage>
</organism>
<dbReference type="EMBL" id="VSSQ01019059">
    <property type="protein sequence ID" value="MPM62810.1"/>
    <property type="molecule type" value="Genomic_DNA"/>
</dbReference>
<evidence type="ECO:0000313" key="1">
    <source>
        <dbReference type="EMBL" id="MPM62810.1"/>
    </source>
</evidence>
<dbReference type="PANTHER" id="PTHR46523">
    <property type="entry name" value="DCTP PYROPHOSPHATASE 1"/>
    <property type="match status" value="1"/>
</dbReference>
<protein>
    <recommendedName>
        <fullName evidence="2">NTP pyrophosphohydrolase MazG putative catalytic core domain-containing protein</fullName>
    </recommendedName>
</protein>
<dbReference type="CDD" id="cd11537">
    <property type="entry name" value="NTP-PPase_RS21-C6_like"/>
    <property type="match status" value="1"/>
</dbReference>
<proteinExistence type="predicted"/>
<evidence type="ECO:0008006" key="2">
    <source>
        <dbReference type="Google" id="ProtNLM"/>
    </source>
</evidence>
<dbReference type="AlphaFoldDB" id="A0A645BBI3"/>
<dbReference type="InterPro" id="IPR025984">
    <property type="entry name" value="DCTPP"/>
</dbReference>
<gene>
    <name evidence="1" type="ORF">SDC9_109688</name>
</gene>
<dbReference type="PIRSF" id="PIRSF029826">
    <property type="entry name" value="UCP029826_pph"/>
    <property type="match status" value="1"/>
</dbReference>
<accession>A0A645BBI3</accession>
<dbReference type="GO" id="GO:0047429">
    <property type="term" value="F:nucleoside triphosphate diphosphatase activity"/>
    <property type="evidence" value="ECO:0007669"/>
    <property type="project" value="InterPro"/>
</dbReference>